<dbReference type="SUPFAM" id="SSF46988">
    <property type="entry name" value="Tubulin chaperone cofactor A"/>
    <property type="match status" value="1"/>
</dbReference>
<proteinExistence type="inferred from homology"/>
<dbReference type="STRING" id="71784.A0A1Y2B9C5"/>
<dbReference type="FunCoup" id="A0A1Y2B9C5">
    <property type="interactions" value="112"/>
</dbReference>
<comment type="subunit">
    <text evidence="3">Supercomplex made of cofactors A to E. Cofactors A and D function by capturing and stabilizing tubulin in a quasi-native conformation. Cofactor E binds to the cofactor D-tubulin complex; interaction with cofactor C then causes the release of tubulin polypeptides that are committed to the native state.</text>
</comment>
<dbReference type="InParanoid" id="A0A1Y2B9C5"/>
<evidence type="ECO:0000313" key="5">
    <source>
        <dbReference type="Proteomes" id="UP000193986"/>
    </source>
</evidence>
<name>A0A1Y2B9C5_9TREE</name>
<gene>
    <name evidence="4" type="ORF">BCR39DRAFT_526789</name>
</gene>
<keyword evidence="3" id="KW-0206">Cytoskeleton</keyword>
<keyword evidence="2 3" id="KW-0143">Chaperone</keyword>
<accession>A0A1Y2B9C5</accession>
<dbReference type="GO" id="GO:0007021">
    <property type="term" value="P:tubulin complex assembly"/>
    <property type="evidence" value="ECO:0007669"/>
    <property type="project" value="UniProtKB-UniRule"/>
</dbReference>
<dbReference type="InterPro" id="IPR004226">
    <property type="entry name" value="TBCA"/>
</dbReference>
<keyword evidence="5" id="KW-1185">Reference proteome</keyword>
<comment type="subcellular location">
    <subcellularLocation>
        <location evidence="3">Cytoplasm</location>
        <location evidence="3">Cytoskeleton</location>
    </subcellularLocation>
</comment>
<dbReference type="AlphaFoldDB" id="A0A1Y2B9C5"/>
<dbReference type="GO" id="GO:0007023">
    <property type="term" value="P:post-chaperonin tubulin folding pathway"/>
    <property type="evidence" value="ECO:0007669"/>
    <property type="project" value="UniProtKB-UniRule"/>
</dbReference>
<evidence type="ECO:0000256" key="3">
    <source>
        <dbReference type="RuleBase" id="RU364030"/>
    </source>
</evidence>
<comment type="similarity">
    <text evidence="1 3">Belongs to the TBCA family.</text>
</comment>
<dbReference type="OrthoDB" id="296187at2759"/>
<keyword evidence="3" id="KW-0493">Microtubule</keyword>
<dbReference type="EMBL" id="MCFC01000015">
    <property type="protein sequence ID" value="ORY31442.1"/>
    <property type="molecule type" value="Genomic_DNA"/>
</dbReference>
<dbReference type="Proteomes" id="UP000193986">
    <property type="component" value="Unassembled WGS sequence"/>
</dbReference>
<dbReference type="GO" id="GO:0005874">
    <property type="term" value="C:microtubule"/>
    <property type="evidence" value="ECO:0007669"/>
    <property type="project" value="UniProtKB-KW"/>
</dbReference>
<dbReference type="PANTHER" id="PTHR21500">
    <property type="entry name" value="TUBULIN-SPECIFIC CHAPERONE A"/>
    <property type="match status" value="1"/>
</dbReference>
<dbReference type="GO" id="GO:0048487">
    <property type="term" value="F:beta-tubulin binding"/>
    <property type="evidence" value="ECO:0007669"/>
    <property type="project" value="InterPro"/>
</dbReference>
<reference evidence="4 5" key="1">
    <citation type="submission" date="2016-07" db="EMBL/GenBank/DDBJ databases">
        <title>Pervasive Adenine N6-methylation of Active Genes in Fungi.</title>
        <authorList>
            <consortium name="DOE Joint Genome Institute"/>
            <person name="Mondo S.J."/>
            <person name="Dannebaum R.O."/>
            <person name="Kuo R.C."/>
            <person name="Labutti K."/>
            <person name="Haridas S."/>
            <person name="Kuo A."/>
            <person name="Salamov A."/>
            <person name="Ahrendt S.R."/>
            <person name="Lipzen A."/>
            <person name="Sullivan W."/>
            <person name="Andreopoulos W.B."/>
            <person name="Clum A."/>
            <person name="Lindquist E."/>
            <person name="Daum C."/>
            <person name="Ramamoorthy G.K."/>
            <person name="Gryganskyi A."/>
            <person name="Culley D."/>
            <person name="Magnuson J.K."/>
            <person name="James T.Y."/>
            <person name="O'Malley M.A."/>
            <person name="Stajich J.E."/>
            <person name="Spatafora J.W."/>
            <person name="Visel A."/>
            <person name="Grigoriev I.V."/>
        </authorList>
    </citation>
    <scope>NUCLEOTIDE SEQUENCE [LARGE SCALE GENOMIC DNA]</scope>
    <source>
        <strain evidence="4 5">68-887.2</strain>
    </source>
</reference>
<keyword evidence="3" id="KW-0963">Cytoplasm</keyword>
<dbReference type="Pfam" id="PF02970">
    <property type="entry name" value="TBCA"/>
    <property type="match status" value="1"/>
</dbReference>
<evidence type="ECO:0000256" key="2">
    <source>
        <dbReference type="ARBA" id="ARBA00023186"/>
    </source>
</evidence>
<evidence type="ECO:0000313" key="4">
    <source>
        <dbReference type="EMBL" id="ORY31442.1"/>
    </source>
</evidence>
<dbReference type="Gene3D" id="1.20.58.90">
    <property type="match status" value="1"/>
</dbReference>
<dbReference type="InterPro" id="IPR036126">
    <property type="entry name" value="TBCA_sf"/>
</dbReference>
<comment type="caution">
    <text evidence="4">The sequence shown here is derived from an EMBL/GenBank/DDBJ whole genome shotgun (WGS) entry which is preliminary data.</text>
</comment>
<dbReference type="PANTHER" id="PTHR21500:SF0">
    <property type="entry name" value="TUBULIN-SPECIFIC CHAPERONE A"/>
    <property type="match status" value="1"/>
</dbReference>
<organism evidence="4 5">
    <name type="scientific">Naematelia encephala</name>
    <dbReference type="NCBI Taxonomy" id="71784"/>
    <lineage>
        <taxon>Eukaryota</taxon>
        <taxon>Fungi</taxon>
        <taxon>Dikarya</taxon>
        <taxon>Basidiomycota</taxon>
        <taxon>Agaricomycotina</taxon>
        <taxon>Tremellomycetes</taxon>
        <taxon>Tremellales</taxon>
        <taxon>Naemateliaceae</taxon>
        <taxon>Naematelia</taxon>
    </lineage>
</organism>
<dbReference type="GO" id="GO:0005829">
    <property type="term" value="C:cytosol"/>
    <property type="evidence" value="ECO:0007669"/>
    <property type="project" value="TreeGrafter"/>
</dbReference>
<sequence length="119" mass="12763">MSSSSAQTLRQLTIKTGVVKRLYKEEGSYIAEVKEAEERLNRLKAAGADGADIRNAERVVKDTEQMVPRTRKSLQEALQALEDLVAGLASEAEVTGSKEYETAVAVVNEVQAAGVANGV</sequence>
<evidence type="ECO:0000256" key="1">
    <source>
        <dbReference type="ARBA" id="ARBA00006806"/>
    </source>
</evidence>
<protein>
    <recommendedName>
        <fullName evidence="3">Tubulin-specific chaperone A</fullName>
    </recommendedName>
</protein>